<evidence type="ECO:0000313" key="6">
    <source>
        <dbReference type="Proteomes" id="UP000295433"/>
    </source>
</evidence>
<accession>A0A4R3VQC2</accession>
<dbReference type="EMBL" id="SMBY01000003">
    <property type="protein sequence ID" value="TCV06885.1"/>
    <property type="molecule type" value="Genomic_DNA"/>
</dbReference>
<keyword evidence="1" id="KW-0805">Transcription regulation</keyword>
<evidence type="ECO:0000256" key="2">
    <source>
        <dbReference type="ARBA" id="ARBA00023125"/>
    </source>
</evidence>
<feature type="domain" description="HTH marR-type" evidence="4">
    <location>
        <begin position="1"/>
        <end position="136"/>
    </location>
</feature>
<dbReference type="Pfam" id="PF12802">
    <property type="entry name" value="MarR_2"/>
    <property type="match status" value="1"/>
</dbReference>
<name>A0A4R3VQC2_9GAMM</name>
<keyword evidence="2" id="KW-0238">DNA-binding</keyword>
<dbReference type="PANTHER" id="PTHR42756">
    <property type="entry name" value="TRANSCRIPTIONAL REGULATOR, MARR"/>
    <property type="match status" value="1"/>
</dbReference>
<dbReference type="InterPro" id="IPR036388">
    <property type="entry name" value="WH-like_DNA-bd_sf"/>
</dbReference>
<keyword evidence="3" id="KW-0804">Transcription</keyword>
<dbReference type="InterPro" id="IPR011991">
    <property type="entry name" value="ArsR-like_HTH"/>
</dbReference>
<evidence type="ECO:0000256" key="1">
    <source>
        <dbReference type="ARBA" id="ARBA00023015"/>
    </source>
</evidence>
<sequence>MSEAIDTLETALSRLQCVMVARRAYYTPEKVSWSQYDILEVLRLNGPSTPSGLSKSLGITRASMSKSLRVLKDLGFVTQDQDAIDRREQRTAISASGRDFLSRAATCHHDMATLAMEVLTPGEQAIYTELCNKVSHALALSSTLFVEEGKEKKL</sequence>
<dbReference type="RefSeq" id="WP_132454683.1">
    <property type="nucleotide sequence ID" value="NZ_JAWIZJ010000003.1"/>
</dbReference>
<comment type="caution">
    <text evidence="5">The sequence shown here is derived from an EMBL/GenBank/DDBJ whole genome shotgun (WGS) entry which is preliminary data.</text>
</comment>
<evidence type="ECO:0000256" key="3">
    <source>
        <dbReference type="ARBA" id="ARBA00023163"/>
    </source>
</evidence>
<dbReference type="OrthoDB" id="3693638at2"/>
<organism evidence="5 6">
    <name type="scientific">Samsonia erythrinae</name>
    <dbReference type="NCBI Taxonomy" id="160434"/>
    <lineage>
        <taxon>Bacteria</taxon>
        <taxon>Pseudomonadati</taxon>
        <taxon>Pseudomonadota</taxon>
        <taxon>Gammaproteobacteria</taxon>
        <taxon>Enterobacterales</taxon>
        <taxon>Pectobacteriaceae</taxon>
        <taxon>Samsonia</taxon>
    </lineage>
</organism>
<dbReference type="SUPFAM" id="SSF46785">
    <property type="entry name" value="Winged helix' DNA-binding domain"/>
    <property type="match status" value="1"/>
</dbReference>
<evidence type="ECO:0000259" key="4">
    <source>
        <dbReference type="PROSITE" id="PS50995"/>
    </source>
</evidence>
<dbReference type="InterPro" id="IPR036390">
    <property type="entry name" value="WH_DNA-bd_sf"/>
</dbReference>
<reference evidence="5 6" key="1">
    <citation type="submission" date="2019-03" db="EMBL/GenBank/DDBJ databases">
        <title>Genomic Encyclopedia of Type Strains, Phase IV (KMG-IV): sequencing the most valuable type-strain genomes for metagenomic binning, comparative biology and taxonomic classification.</title>
        <authorList>
            <person name="Goeker M."/>
        </authorList>
    </citation>
    <scope>NUCLEOTIDE SEQUENCE [LARGE SCALE GENOMIC DNA]</scope>
    <source>
        <strain evidence="5 6">DSM 16730</strain>
    </source>
</reference>
<gene>
    <name evidence="5" type="ORF">EDC54_103134</name>
</gene>
<evidence type="ECO:0000313" key="5">
    <source>
        <dbReference type="EMBL" id="TCV06885.1"/>
    </source>
</evidence>
<dbReference type="Gene3D" id="1.10.10.10">
    <property type="entry name" value="Winged helix-like DNA-binding domain superfamily/Winged helix DNA-binding domain"/>
    <property type="match status" value="1"/>
</dbReference>
<dbReference type="PRINTS" id="PR00598">
    <property type="entry name" value="HTHMARR"/>
</dbReference>
<dbReference type="GO" id="GO:0003677">
    <property type="term" value="F:DNA binding"/>
    <property type="evidence" value="ECO:0007669"/>
    <property type="project" value="UniProtKB-KW"/>
</dbReference>
<dbReference type="PROSITE" id="PS50995">
    <property type="entry name" value="HTH_MARR_2"/>
    <property type="match status" value="1"/>
</dbReference>
<dbReference type="AlphaFoldDB" id="A0A4R3VQC2"/>
<dbReference type="PANTHER" id="PTHR42756:SF1">
    <property type="entry name" value="TRANSCRIPTIONAL REPRESSOR OF EMRAB OPERON"/>
    <property type="match status" value="1"/>
</dbReference>
<protein>
    <submittedName>
        <fullName evidence="5">MarR family transcriptional regulator</fullName>
    </submittedName>
</protein>
<dbReference type="Proteomes" id="UP000295433">
    <property type="component" value="Unassembled WGS sequence"/>
</dbReference>
<dbReference type="GO" id="GO:0003700">
    <property type="term" value="F:DNA-binding transcription factor activity"/>
    <property type="evidence" value="ECO:0007669"/>
    <property type="project" value="InterPro"/>
</dbReference>
<dbReference type="SMART" id="SM00347">
    <property type="entry name" value="HTH_MARR"/>
    <property type="match status" value="1"/>
</dbReference>
<proteinExistence type="predicted"/>
<dbReference type="CDD" id="cd00090">
    <property type="entry name" value="HTH_ARSR"/>
    <property type="match status" value="1"/>
</dbReference>
<dbReference type="InterPro" id="IPR000835">
    <property type="entry name" value="HTH_MarR-typ"/>
</dbReference>
<keyword evidence="6" id="KW-1185">Reference proteome</keyword>